<dbReference type="PANTHER" id="PTHR31676:SF194">
    <property type="match status" value="1"/>
</dbReference>
<dbReference type="InterPro" id="IPR007493">
    <property type="entry name" value="DUF538"/>
</dbReference>
<dbReference type="Gene3D" id="2.30.240.10">
    <property type="entry name" value="At5g01610-like"/>
    <property type="match status" value="1"/>
</dbReference>
<dbReference type="Gramene" id="KVI03302">
    <property type="protein sequence ID" value="KVI03302"/>
    <property type="gene ID" value="Ccrd_018402"/>
</dbReference>
<dbReference type="PANTHER" id="PTHR31676">
    <property type="entry name" value="T31J12.3 PROTEIN-RELATED"/>
    <property type="match status" value="1"/>
</dbReference>
<dbReference type="SUPFAM" id="SSF141562">
    <property type="entry name" value="At5g01610-like"/>
    <property type="match status" value="1"/>
</dbReference>
<sequence length="174" mass="20186">MEMDFHFNLVVKTTYLHKIPREMPLCRPFSLLRQAFEQLFQLPPNPLNKSHQEVLYLMSFRTPVSLLSAGIFPREAKHYEFDNETKKLTVTLPTICEVSYRDSSVLRFSTSVTGHIEKGKISEIEGLKTRIVIWVKVTCIVCEEMNLHFTAGLGKTRSRKVYEMVRDGITVDKF</sequence>
<dbReference type="OMA" id="CDATNYK"/>
<keyword evidence="2" id="KW-1185">Reference proteome</keyword>
<gene>
    <name evidence="1" type="ORF">Ccrd_018402</name>
</gene>
<reference evidence="1 2" key="1">
    <citation type="journal article" date="2016" name="Sci. Rep.">
        <title>The genome sequence of the outbreeding globe artichoke constructed de novo incorporating a phase-aware low-pass sequencing strategy of F1 progeny.</title>
        <authorList>
            <person name="Scaglione D."/>
            <person name="Reyes-Chin-Wo S."/>
            <person name="Acquadro A."/>
            <person name="Froenicke L."/>
            <person name="Portis E."/>
            <person name="Beitel C."/>
            <person name="Tirone M."/>
            <person name="Mauro R."/>
            <person name="Lo Monaco A."/>
            <person name="Mauromicale G."/>
            <person name="Faccioli P."/>
            <person name="Cattivelli L."/>
            <person name="Rieseberg L."/>
            <person name="Michelmore R."/>
            <person name="Lanteri S."/>
        </authorList>
    </citation>
    <scope>NUCLEOTIDE SEQUENCE [LARGE SCALE GENOMIC DNA]</scope>
    <source>
        <strain evidence="1">2C</strain>
    </source>
</reference>
<proteinExistence type="predicted"/>
<dbReference type="Pfam" id="PF04398">
    <property type="entry name" value="DUF538"/>
    <property type="match status" value="1"/>
</dbReference>
<dbReference type="Proteomes" id="UP000243975">
    <property type="component" value="Unassembled WGS sequence"/>
</dbReference>
<name>A0A124SFH8_CYNCS</name>
<dbReference type="STRING" id="59895.A0A124SFH8"/>
<dbReference type="EMBL" id="LEKV01002379">
    <property type="protein sequence ID" value="KVI03302.1"/>
    <property type="molecule type" value="Genomic_DNA"/>
</dbReference>
<comment type="caution">
    <text evidence="1">The sequence shown here is derived from an EMBL/GenBank/DDBJ whole genome shotgun (WGS) entry which is preliminary data.</text>
</comment>
<dbReference type="AlphaFoldDB" id="A0A124SFH8"/>
<evidence type="ECO:0000313" key="2">
    <source>
        <dbReference type="Proteomes" id="UP000243975"/>
    </source>
</evidence>
<dbReference type="InterPro" id="IPR036758">
    <property type="entry name" value="At5g01610-like"/>
</dbReference>
<evidence type="ECO:0000313" key="1">
    <source>
        <dbReference type="EMBL" id="KVI03302.1"/>
    </source>
</evidence>
<protein>
    <submittedName>
        <fullName evidence="1">Uncharacterized protein</fullName>
    </submittedName>
</protein>
<accession>A0A124SFH8</accession>
<organism evidence="1 2">
    <name type="scientific">Cynara cardunculus var. scolymus</name>
    <name type="common">Globe artichoke</name>
    <name type="synonym">Cynara scolymus</name>
    <dbReference type="NCBI Taxonomy" id="59895"/>
    <lineage>
        <taxon>Eukaryota</taxon>
        <taxon>Viridiplantae</taxon>
        <taxon>Streptophyta</taxon>
        <taxon>Embryophyta</taxon>
        <taxon>Tracheophyta</taxon>
        <taxon>Spermatophyta</taxon>
        <taxon>Magnoliopsida</taxon>
        <taxon>eudicotyledons</taxon>
        <taxon>Gunneridae</taxon>
        <taxon>Pentapetalae</taxon>
        <taxon>asterids</taxon>
        <taxon>campanulids</taxon>
        <taxon>Asterales</taxon>
        <taxon>Asteraceae</taxon>
        <taxon>Carduoideae</taxon>
        <taxon>Cardueae</taxon>
        <taxon>Carduinae</taxon>
        <taxon>Cynara</taxon>
    </lineage>
</organism>